<comment type="caution">
    <text evidence="2">The sequence shown here is derived from an EMBL/GenBank/DDBJ whole genome shotgun (WGS) entry which is preliminary data.</text>
</comment>
<accession>A0AAN9IE76</accession>
<gene>
    <name evidence="2" type="ORF">RIF29_14962</name>
</gene>
<evidence type="ECO:0000256" key="1">
    <source>
        <dbReference type="SAM" id="MobiDB-lite"/>
    </source>
</evidence>
<evidence type="ECO:0000313" key="3">
    <source>
        <dbReference type="Proteomes" id="UP001372338"/>
    </source>
</evidence>
<protein>
    <submittedName>
        <fullName evidence="2">Uncharacterized protein</fullName>
    </submittedName>
</protein>
<feature type="region of interest" description="Disordered" evidence="1">
    <location>
        <begin position="1"/>
        <end position="73"/>
    </location>
</feature>
<evidence type="ECO:0000313" key="2">
    <source>
        <dbReference type="EMBL" id="KAK7273895.1"/>
    </source>
</evidence>
<keyword evidence="3" id="KW-1185">Reference proteome</keyword>
<sequence>MRVSASGGFLSSKKQGGDVRKFDGVRDPDDLVPDLLRSKNNSSSSQADYSQGSKKIMSEEKVGGTEAEVSSSLGVQLPLIDSGALTNIKGSNKYENSGGEKRVGWKKLARKGPGVSPAVSPNSGLKRKEVCNAGEGNRVVESRQGVAQKLKLMAVDESDDAEAARTGAQISNAVGGSVMKAGDRRFFFETGWARLEGCEDIIREVWEVGLRPFSLTESCSKLEKTTLSLKEWTRKAMPCIPKEIKSIQDRIEKLDRSWESSETLEQRKLLISKMNELLELEEKKWKQRSKVHWLKEGDQNTKFFHQRASQRKRKNTVRRLKSNGGIEVTDEDGMGAITINYFSNLFDSVAPPVVPEVIDVVEPRVTPEMNSDLCKPFTEDV</sequence>
<organism evidence="2 3">
    <name type="scientific">Crotalaria pallida</name>
    <name type="common">Smooth rattlebox</name>
    <name type="synonym">Crotalaria striata</name>
    <dbReference type="NCBI Taxonomy" id="3830"/>
    <lineage>
        <taxon>Eukaryota</taxon>
        <taxon>Viridiplantae</taxon>
        <taxon>Streptophyta</taxon>
        <taxon>Embryophyta</taxon>
        <taxon>Tracheophyta</taxon>
        <taxon>Spermatophyta</taxon>
        <taxon>Magnoliopsida</taxon>
        <taxon>eudicotyledons</taxon>
        <taxon>Gunneridae</taxon>
        <taxon>Pentapetalae</taxon>
        <taxon>rosids</taxon>
        <taxon>fabids</taxon>
        <taxon>Fabales</taxon>
        <taxon>Fabaceae</taxon>
        <taxon>Papilionoideae</taxon>
        <taxon>50 kb inversion clade</taxon>
        <taxon>genistoids sensu lato</taxon>
        <taxon>core genistoids</taxon>
        <taxon>Crotalarieae</taxon>
        <taxon>Crotalaria</taxon>
    </lineage>
</organism>
<proteinExistence type="predicted"/>
<feature type="compositionally biased region" description="Basic and acidic residues" evidence="1">
    <location>
        <begin position="15"/>
        <end position="29"/>
    </location>
</feature>
<dbReference type="EMBL" id="JAYWIO010000003">
    <property type="protein sequence ID" value="KAK7273895.1"/>
    <property type="molecule type" value="Genomic_DNA"/>
</dbReference>
<reference evidence="2 3" key="1">
    <citation type="submission" date="2024-01" db="EMBL/GenBank/DDBJ databases">
        <title>The genomes of 5 underutilized Papilionoideae crops provide insights into root nodulation and disease resistanc.</title>
        <authorList>
            <person name="Yuan L."/>
        </authorList>
    </citation>
    <scope>NUCLEOTIDE SEQUENCE [LARGE SCALE GENOMIC DNA]</scope>
    <source>
        <strain evidence="2">ZHUSHIDOU_FW_LH</strain>
        <tissue evidence="2">Leaf</tissue>
    </source>
</reference>
<dbReference type="Proteomes" id="UP001372338">
    <property type="component" value="Unassembled WGS sequence"/>
</dbReference>
<dbReference type="AlphaFoldDB" id="A0AAN9IE76"/>
<name>A0AAN9IE76_CROPI</name>
<feature type="compositionally biased region" description="Low complexity" evidence="1">
    <location>
        <begin position="33"/>
        <end position="54"/>
    </location>
</feature>